<dbReference type="GO" id="GO:0051607">
    <property type="term" value="P:defense response to virus"/>
    <property type="evidence" value="ECO:0007669"/>
    <property type="project" value="UniProtKB-UniRule"/>
</dbReference>
<organism evidence="3 4">
    <name type="scientific">Alkalispirochaeta americana</name>
    <dbReference type="NCBI Taxonomy" id="159291"/>
    <lineage>
        <taxon>Bacteria</taxon>
        <taxon>Pseudomonadati</taxon>
        <taxon>Spirochaetota</taxon>
        <taxon>Spirochaetia</taxon>
        <taxon>Spirochaetales</taxon>
        <taxon>Spirochaetaceae</taxon>
        <taxon>Alkalispirochaeta</taxon>
    </lineage>
</organism>
<comment type="function">
    <text evidence="2">CRISPR (clustered regularly interspaced short palindromic repeat) is an adaptive immune system that provides protection against mobile genetic elements (viruses, transposable elements and conjugative plasmids). CRISPR clusters contain spacers, sequences complementary to antecedent mobile elements, and target invading nucleic acids. CRISPR clusters are transcribed and processed into CRISPR RNA (crRNA).</text>
</comment>
<keyword evidence="2" id="KW-0540">Nuclease</keyword>
<dbReference type="Gene3D" id="3.30.70.2660">
    <property type="match status" value="1"/>
</dbReference>
<keyword evidence="4" id="KW-1185">Reference proteome</keyword>
<dbReference type="NCBIfam" id="TIGR01876">
    <property type="entry name" value="cas_Cas5d"/>
    <property type="match status" value="1"/>
</dbReference>
<dbReference type="Pfam" id="PF09704">
    <property type="entry name" value="Cas_Cas5d"/>
    <property type="match status" value="1"/>
</dbReference>
<dbReference type="CDD" id="cd09651">
    <property type="entry name" value="Cas5_I-C"/>
    <property type="match status" value="1"/>
</dbReference>
<reference evidence="3 4" key="1">
    <citation type="submission" date="2017-01" db="EMBL/GenBank/DDBJ databases">
        <authorList>
            <person name="Mah S.A."/>
            <person name="Swanson W.J."/>
            <person name="Moy G.W."/>
            <person name="Vacquier V.D."/>
        </authorList>
    </citation>
    <scope>NUCLEOTIDE SEQUENCE [LARGE SCALE GENOMIC DNA]</scope>
    <source>
        <strain evidence="3 4">ASpG1</strain>
    </source>
</reference>
<dbReference type="InterPro" id="IPR010155">
    <property type="entry name" value="CRISPR-assoc_prot_Cas5d"/>
</dbReference>
<accession>A0A1N6NDP9</accession>
<keyword evidence="2" id="KW-0694">RNA-binding</keyword>
<dbReference type="OrthoDB" id="5621871at2"/>
<dbReference type="InterPro" id="IPR013422">
    <property type="entry name" value="CRISPR-assoc_prot_Cas5_N"/>
</dbReference>
<evidence type="ECO:0000313" key="4">
    <source>
        <dbReference type="Proteomes" id="UP000186400"/>
    </source>
</evidence>
<dbReference type="EC" id="3.1.-.-" evidence="2"/>
<gene>
    <name evidence="3" type="ORF">SAMN05920897_101204</name>
</gene>
<sequence length="239" mass="27376">MAYGIALRVSGRYACFTRPEMKVERVSYDVMTPSAARGILEAIYWKPAIRWVVERIHVLAPIRFTNIRRNELGVSGSAGVKVPIGTVRRAMSDGTSPVEVFIEEDRQQRASLVLKDVDYVIEASFRLTDRAKTPDEMGEVEHSDDKPAKHLEIFSRRAKQGQCFHQPYFGTREFPVDFSWIDKDEIPQTLLTGSDATRELGWMLHDIDFENEMTPRFFRARLDNGVLHVPPFESEEVLS</sequence>
<dbReference type="Proteomes" id="UP000186400">
    <property type="component" value="Unassembled WGS sequence"/>
</dbReference>
<keyword evidence="2" id="KW-0378">Hydrolase</keyword>
<evidence type="ECO:0000256" key="2">
    <source>
        <dbReference type="PIRNR" id="PIRNR029950"/>
    </source>
</evidence>
<dbReference type="PIRSF" id="PIRSF029950">
    <property type="entry name" value="Cas_CT1134"/>
    <property type="match status" value="1"/>
</dbReference>
<name>A0A1N6NDP9_9SPIO</name>
<dbReference type="InterPro" id="IPR021124">
    <property type="entry name" value="CRISPR-assoc_prot_Cas5"/>
</dbReference>
<keyword evidence="1 2" id="KW-0051">Antiviral defense</keyword>
<proteinExistence type="inferred from homology"/>
<dbReference type="RefSeq" id="WP_076487429.1">
    <property type="nucleotide sequence ID" value="NZ_FTMS01000001.1"/>
</dbReference>
<dbReference type="EMBL" id="FTMS01000001">
    <property type="protein sequence ID" value="SIP90199.1"/>
    <property type="molecule type" value="Genomic_DNA"/>
</dbReference>
<dbReference type="NCBIfam" id="TIGR02593">
    <property type="entry name" value="CRISPR_cas5"/>
    <property type="match status" value="1"/>
</dbReference>
<dbReference type="STRING" id="159291.SAMN05920897_101204"/>
<dbReference type="GO" id="GO:0016787">
    <property type="term" value="F:hydrolase activity"/>
    <property type="evidence" value="ECO:0007669"/>
    <property type="project" value="UniProtKB-KW"/>
</dbReference>
<dbReference type="AlphaFoldDB" id="A0A1N6NDP9"/>
<keyword evidence="2" id="KW-0255">Endonuclease</keyword>
<dbReference type="GO" id="GO:0043571">
    <property type="term" value="P:maintenance of CRISPR repeat elements"/>
    <property type="evidence" value="ECO:0007669"/>
    <property type="project" value="UniProtKB-UniRule"/>
</dbReference>
<evidence type="ECO:0000313" key="3">
    <source>
        <dbReference type="EMBL" id="SIP90199.1"/>
    </source>
</evidence>
<comment type="similarity">
    <text evidence="2">Belongs to the CRISPR-associated protein Cas5 family. Subtype I-C/Dvulg subfamily.</text>
</comment>
<dbReference type="GO" id="GO:0003723">
    <property type="term" value="F:RNA binding"/>
    <property type="evidence" value="ECO:0007669"/>
    <property type="project" value="UniProtKB-UniRule"/>
</dbReference>
<evidence type="ECO:0000256" key="1">
    <source>
        <dbReference type="ARBA" id="ARBA00023118"/>
    </source>
</evidence>
<protein>
    <recommendedName>
        <fullName evidence="2">pre-crRNA processing endonuclease</fullName>
        <ecNumber evidence="2">3.1.-.-</ecNumber>
    </recommendedName>
</protein>
<dbReference type="GO" id="GO:0004519">
    <property type="term" value="F:endonuclease activity"/>
    <property type="evidence" value="ECO:0007669"/>
    <property type="project" value="UniProtKB-UniRule"/>
</dbReference>